<organism evidence="9 10">
    <name type="scientific">Puccinia graminis f. sp. tritici (strain CRL 75-36-700-3 / race SCCL)</name>
    <name type="common">Black stem rust fungus</name>
    <dbReference type="NCBI Taxonomy" id="418459"/>
    <lineage>
        <taxon>Eukaryota</taxon>
        <taxon>Fungi</taxon>
        <taxon>Dikarya</taxon>
        <taxon>Basidiomycota</taxon>
        <taxon>Pucciniomycotina</taxon>
        <taxon>Pucciniomycetes</taxon>
        <taxon>Pucciniales</taxon>
        <taxon>Pucciniaceae</taxon>
        <taxon>Puccinia</taxon>
    </lineage>
</organism>
<evidence type="ECO:0000313" key="10">
    <source>
        <dbReference type="Proteomes" id="UP000008783"/>
    </source>
</evidence>
<accession>E3K1A3</accession>
<reference evidence="10" key="2">
    <citation type="journal article" date="2011" name="Proc. Natl. Acad. Sci. U.S.A.">
        <title>Obligate biotrophy features unraveled by the genomic analysis of rust fungi.</title>
        <authorList>
            <person name="Duplessis S."/>
            <person name="Cuomo C.A."/>
            <person name="Lin Y.-C."/>
            <person name="Aerts A."/>
            <person name="Tisserant E."/>
            <person name="Veneault-Fourrey C."/>
            <person name="Joly D.L."/>
            <person name="Hacquard S."/>
            <person name="Amselem J."/>
            <person name="Cantarel B.L."/>
            <person name="Chiu R."/>
            <person name="Coutinho P.M."/>
            <person name="Feau N."/>
            <person name="Field M."/>
            <person name="Frey P."/>
            <person name="Gelhaye E."/>
            <person name="Goldberg J."/>
            <person name="Grabherr M.G."/>
            <person name="Kodira C.D."/>
            <person name="Kohler A."/>
            <person name="Kuees U."/>
            <person name="Lindquist E.A."/>
            <person name="Lucas S.M."/>
            <person name="Mago R."/>
            <person name="Mauceli E."/>
            <person name="Morin E."/>
            <person name="Murat C."/>
            <person name="Pangilinan J.L."/>
            <person name="Park R."/>
            <person name="Pearson M."/>
            <person name="Quesneville H."/>
            <person name="Rouhier N."/>
            <person name="Sakthikumar S."/>
            <person name="Salamov A.A."/>
            <person name="Schmutz J."/>
            <person name="Selles B."/>
            <person name="Shapiro H."/>
            <person name="Tanguay P."/>
            <person name="Tuskan G.A."/>
            <person name="Henrissat B."/>
            <person name="Van de Peer Y."/>
            <person name="Rouze P."/>
            <person name="Ellis J.G."/>
            <person name="Dodds P.N."/>
            <person name="Schein J.E."/>
            <person name="Zhong S."/>
            <person name="Hamelin R.C."/>
            <person name="Grigoriev I.V."/>
            <person name="Szabo L.J."/>
            <person name="Martin F."/>
        </authorList>
    </citation>
    <scope>NUCLEOTIDE SEQUENCE [LARGE SCALE GENOMIC DNA]</scope>
    <source>
        <strain evidence="10">CRL 75-36-700-3 / race SCCL</strain>
    </source>
</reference>
<dbReference type="Pfam" id="PF00022">
    <property type="entry name" value="Actin"/>
    <property type="match status" value="1"/>
</dbReference>
<protein>
    <recommendedName>
        <fullName evidence="5">Centractin</fullName>
    </recommendedName>
    <alternativeName>
        <fullName evidence="6">Actin-like protein</fullName>
    </alternativeName>
    <alternativeName>
        <fullName evidence="7">Actin-related protein 1</fullName>
    </alternativeName>
</protein>
<dbReference type="eggNOG" id="KOG0676">
    <property type="taxonomic scope" value="Eukaryota"/>
</dbReference>
<dbReference type="AlphaFoldDB" id="E3K1A3"/>
<keyword evidence="3" id="KW-0206">Cytoskeleton</keyword>
<dbReference type="GeneID" id="10541548"/>
<dbReference type="GO" id="GO:0005869">
    <property type="term" value="C:dynactin complex"/>
    <property type="evidence" value="ECO:0000318"/>
    <property type="project" value="GO_Central"/>
</dbReference>
<evidence type="ECO:0000256" key="2">
    <source>
        <dbReference type="ARBA" id="ARBA00022490"/>
    </source>
</evidence>
<dbReference type="Gene3D" id="3.90.640.10">
    <property type="entry name" value="Actin, Chain A, domain 4"/>
    <property type="match status" value="1"/>
</dbReference>
<dbReference type="FunFam" id="3.90.640.10:FF:000007">
    <property type="entry name" value="Actin like 7B"/>
    <property type="match status" value="1"/>
</dbReference>
<feature type="compositionally biased region" description="Polar residues" evidence="8">
    <location>
        <begin position="18"/>
        <end position="32"/>
    </location>
</feature>
<proteinExistence type="inferred from homology"/>
<dbReference type="SUPFAM" id="SSF53067">
    <property type="entry name" value="Actin-like ATPase domain"/>
    <property type="match status" value="2"/>
</dbReference>
<dbReference type="Proteomes" id="UP000008783">
    <property type="component" value="Unassembled WGS sequence"/>
</dbReference>
<evidence type="ECO:0000256" key="7">
    <source>
        <dbReference type="ARBA" id="ARBA00083222"/>
    </source>
</evidence>
<dbReference type="PROSITE" id="PS01132">
    <property type="entry name" value="ACTINS_ACT_LIKE"/>
    <property type="match status" value="1"/>
</dbReference>
<dbReference type="RefSeq" id="XP_003322497.2">
    <property type="nucleotide sequence ID" value="XM_003322449.2"/>
</dbReference>
<name>E3K1A3_PUCGT</name>
<evidence type="ECO:0000256" key="6">
    <source>
        <dbReference type="ARBA" id="ARBA00076361"/>
    </source>
</evidence>
<dbReference type="Gene3D" id="3.30.420.40">
    <property type="match status" value="2"/>
</dbReference>
<dbReference type="KEGG" id="pgr:PGTG_04034"/>
<evidence type="ECO:0000313" key="9">
    <source>
        <dbReference type="EMBL" id="EFP78078.2"/>
    </source>
</evidence>
<evidence type="ECO:0000256" key="4">
    <source>
        <dbReference type="ARBA" id="ARBA00038483"/>
    </source>
</evidence>
<dbReference type="SMART" id="SM00268">
    <property type="entry name" value="ACTIN"/>
    <property type="match status" value="1"/>
</dbReference>
<evidence type="ECO:0000256" key="1">
    <source>
        <dbReference type="ARBA" id="ARBA00004245"/>
    </source>
</evidence>
<gene>
    <name evidence="9" type="ORF">PGTG_04034</name>
</gene>
<comment type="subcellular location">
    <subcellularLocation>
        <location evidence="1">Cytoplasm</location>
        <location evidence="1">Cytoskeleton</location>
    </subcellularLocation>
</comment>
<evidence type="ECO:0000256" key="5">
    <source>
        <dbReference type="ARBA" id="ARBA00073387"/>
    </source>
</evidence>
<evidence type="ECO:0000256" key="8">
    <source>
        <dbReference type="SAM" id="MobiDB-lite"/>
    </source>
</evidence>
<dbReference type="HOGENOM" id="CLU_027965_0_1_1"/>
<dbReference type="OrthoDB" id="5132116at2759"/>
<comment type="similarity">
    <text evidence="4">Belongs to the actin family. ARP1 subfamily.</text>
</comment>
<dbReference type="FunFam" id="3.30.420.40:FF:000188">
    <property type="entry name" value="Actin like 6B"/>
    <property type="match status" value="1"/>
</dbReference>
<dbReference type="CDD" id="cd10216">
    <property type="entry name" value="ASKHA_NBD_Arp1"/>
    <property type="match status" value="1"/>
</dbReference>
<evidence type="ECO:0000256" key="3">
    <source>
        <dbReference type="ARBA" id="ARBA00023212"/>
    </source>
</evidence>
<dbReference type="InterPro" id="IPR004000">
    <property type="entry name" value="Actin"/>
</dbReference>
<dbReference type="PRINTS" id="PR00190">
    <property type="entry name" value="ACTIN"/>
</dbReference>
<dbReference type="InParanoid" id="E3K1A3"/>
<dbReference type="InterPro" id="IPR020902">
    <property type="entry name" value="Actin/actin-like_CS"/>
</dbReference>
<keyword evidence="10" id="KW-1185">Reference proteome</keyword>
<dbReference type="SMR" id="E3K1A3"/>
<sequence length="402" mass="44782">MVARLGPPKSAAEDGMADSSQEQQQTNFNQPASKAFDPQDIKPCHRNEFEDVLTNQPIVIDNGSGTIKAGFAGQDHPKCFFPSYVGRPKHVRVMAGSIEGDIFIGRKAQELKGLLKINYPIEHGVVDDWDDMERIWNYIYQSELETASEEHPVLLTEAPLNPSHNRDQAAQIFFETFNVPALFTSIQAVLSLYASGRTTGIVLDSGDGVTHSVPVYEGFSIPHSIRRVDLAGRDITNQLQLLLRKAGYNFLTSSEKEIVRIMKEKTCYVALNPVKEEKDHHHVGGGASGYGRGEDFKLPDGSVVRLGPERFRATEILFNPELIGEEFPGIHQVVVDSINRTDLDLRKHLFHNIILSGGTTLCKGFGDRLLFEVKKLTMKDVKVGTFVIFLATAFLFTKLHHP</sequence>
<dbReference type="STRING" id="418459.E3K1A3"/>
<keyword evidence="2" id="KW-0963">Cytoplasm</keyword>
<dbReference type="VEuPathDB" id="FungiDB:PGTG_04034"/>
<feature type="region of interest" description="Disordered" evidence="8">
    <location>
        <begin position="1"/>
        <end position="40"/>
    </location>
</feature>
<reference key="1">
    <citation type="submission" date="2007-01" db="EMBL/GenBank/DDBJ databases">
        <title>The Genome Sequence of Puccinia graminis f. sp. tritici Strain CRL 75-36-700-3.</title>
        <authorList>
            <consortium name="The Broad Institute Genome Sequencing Platform"/>
            <person name="Birren B."/>
            <person name="Lander E."/>
            <person name="Galagan J."/>
            <person name="Nusbaum C."/>
            <person name="Devon K."/>
            <person name="Cuomo C."/>
            <person name="Jaffe D."/>
            <person name="Butler J."/>
            <person name="Alvarez P."/>
            <person name="Gnerre S."/>
            <person name="Grabherr M."/>
            <person name="Mauceli E."/>
            <person name="Brockman W."/>
            <person name="Young S."/>
            <person name="LaButti K."/>
            <person name="Sykes S."/>
            <person name="DeCaprio D."/>
            <person name="Crawford M."/>
            <person name="Koehrsen M."/>
            <person name="Engels R."/>
            <person name="Montgomery P."/>
            <person name="Pearson M."/>
            <person name="Howarth C."/>
            <person name="Larson L."/>
            <person name="White J."/>
            <person name="Zeng Q."/>
            <person name="Kodira C."/>
            <person name="Yandava C."/>
            <person name="Alvarado L."/>
            <person name="O'Leary S."/>
            <person name="Szabo L."/>
            <person name="Dean R."/>
            <person name="Schein J."/>
        </authorList>
    </citation>
    <scope>NUCLEOTIDE SEQUENCE</scope>
    <source>
        <strain>CRL 75-36-700-3</strain>
    </source>
</reference>
<dbReference type="EMBL" id="DS178269">
    <property type="protein sequence ID" value="EFP78078.2"/>
    <property type="molecule type" value="Genomic_DNA"/>
</dbReference>
<dbReference type="PANTHER" id="PTHR11937">
    <property type="entry name" value="ACTIN"/>
    <property type="match status" value="1"/>
</dbReference>
<dbReference type="InterPro" id="IPR043129">
    <property type="entry name" value="ATPase_NBD"/>
</dbReference>